<accession>A0A3B0W3M3</accession>
<evidence type="ECO:0000313" key="2">
    <source>
        <dbReference type="EMBL" id="VAW50468.1"/>
    </source>
</evidence>
<dbReference type="Pfam" id="PF03625">
    <property type="entry name" value="DUF302"/>
    <property type="match status" value="1"/>
</dbReference>
<organism evidence="2">
    <name type="scientific">hydrothermal vent metagenome</name>
    <dbReference type="NCBI Taxonomy" id="652676"/>
    <lineage>
        <taxon>unclassified sequences</taxon>
        <taxon>metagenomes</taxon>
        <taxon>ecological metagenomes</taxon>
    </lineage>
</organism>
<dbReference type="EMBL" id="UOFD01000014">
    <property type="protein sequence ID" value="VAW50468.1"/>
    <property type="molecule type" value="Genomic_DNA"/>
</dbReference>
<sequence>MKYKLITVITILLFTTVTQPIASESAGIVKIKSAHSVTTTIDKLETVLTKKGMTIFKRINHTAGAKKVNLQLRPTELLIFGNPKVGTPLMLCSQTAALDLPQKALAYKDKNGQVWLAYNDPGYMAKRHNIEGCEKAIQKVTNALAKFSKIATQ</sequence>
<dbReference type="Gene3D" id="3.30.310.70">
    <property type="entry name" value="TT1751-like domain"/>
    <property type="match status" value="1"/>
</dbReference>
<reference evidence="2" key="1">
    <citation type="submission" date="2018-06" db="EMBL/GenBank/DDBJ databases">
        <authorList>
            <person name="Zhirakovskaya E."/>
        </authorList>
    </citation>
    <scope>NUCLEOTIDE SEQUENCE</scope>
</reference>
<proteinExistence type="predicted"/>
<dbReference type="PANTHER" id="PTHR38342:SF2">
    <property type="entry name" value="INNER MEMBRANE OR EXPORTED"/>
    <property type="match status" value="1"/>
</dbReference>
<protein>
    <recommendedName>
        <fullName evidence="1">DUF302 domain-containing protein</fullName>
    </recommendedName>
</protein>
<dbReference type="AlphaFoldDB" id="A0A3B0W3M3"/>
<dbReference type="InterPro" id="IPR005180">
    <property type="entry name" value="DUF302"/>
</dbReference>
<gene>
    <name evidence="2" type="ORF">MNBD_GAMMA06-1591</name>
</gene>
<dbReference type="InterPro" id="IPR035923">
    <property type="entry name" value="TT1751-like_sf"/>
</dbReference>
<feature type="domain" description="DUF302" evidence="1">
    <location>
        <begin position="59"/>
        <end position="121"/>
    </location>
</feature>
<name>A0A3B0W3M3_9ZZZZ</name>
<dbReference type="CDD" id="cd14797">
    <property type="entry name" value="DUF302"/>
    <property type="match status" value="1"/>
</dbReference>
<evidence type="ECO:0000259" key="1">
    <source>
        <dbReference type="Pfam" id="PF03625"/>
    </source>
</evidence>
<dbReference type="PANTHER" id="PTHR38342">
    <property type="entry name" value="SLR5037 PROTEIN"/>
    <property type="match status" value="1"/>
</dbReference>
<dbReference type="SUPFAM" id="SSF103247">
    <property type="entry name" value="TT1751-like"/>
    <property type="match status" value="1"/>
</dbReference>